<dbReference type="AlphaFoldDB" id="A0A7T8BCD8"/>
<dbReference type="Proteomes" id="UP000595917">
    <property type="component" value="Chromosome"/>
</dbReference>
<dbReference type="PANTHER" id="PTHR43649:SF12">
    <property type="entry name" value="DIACETYLCHITOBIOSE BINDING PROTEIN DASA"/>
    <property type="match status" value="1"/>
</dbReference>
<dbReference type="KEGG" id="bhc:JFL75_08970"/>
<comment type="similarity">
    <text evidence="2">Belongs to the bacterial solute-binding protein 1 family.</text>
</comment>
<organism evidence="3 4">
    <name type="scientific">Breznakiella homolactica</name>
    <dbReference type="NCBI Taxonomy" id="2798577"/>
    <lineage>
        <taxon>Bacteria</taxon>
        <taxon>Pseudomonadati</taxon>
        <taxon>Spirochaetota</taxon>
        <taxon>Spirochaetia</taxon>
        <taxon>Spirochaetales</taxon>
        <taxon>Breznakiellaceae</taxon>
        <taxon>Breznakiella</taxon>
    </lineage>
</organism>
<sequence length="416" mass="45960">MKRTIGAAAALLLLAVVLIGCGKPKDNAAASGGKIKLQYWTWLSNQAAVEEFNSSQDKYEVEHVQMAHGDIMNKLTVALSANAGAPDIFQMTQRHFSNYTTTGKLYDMTAAAAGVISQFPESLQELVSLNGKVYGLAADISPAVLWYRTDIFEKYGIKTIDTWDQYNEAAAVLKKDGIYIMPIFNPAGAWGTNAIAMFLGTRGGNIFTADGKVIQNNRELEFVLQYFYDMNKKGYGESITFFTPEFWGELKAGKIASWPMNMAEGANIKKNMPELSGQWGIMAIPRWNDKTEQLTGFWGGTVLSVPDQSPHKEGAAEFVKWLCATNEGQLAASKTWNAVPALPSAYENSFYTQGDPYFSGDNAYSKINDSTPFYYYDWSIVEKVVGEQLDLMFADKITPAQARAAIEKNIAAETKR</sequence>
<reference evidence="3" key="1">
    <citation type="submission" date="2021-01" db="EMBL/GenBank/DDBJ databases">
        <title>Description of Breznakiella homolactica.</title>
        <authorList>
            <person name="Song Y."/>
            <person name="Brune A."/>
        </authorList>
    </citation>
    <scope>NUCLEOTIDE SEQUENCE</scope>
    <source>
        <strain evidence="3">RmG30</strain>
    </source>
</reference>
<dbReference type="PANTHER" id="PTHR43649">
    <property type="entry name" value="ARABINOSE-BINDING PROTEIN-RELATED"/>
    <property type="match status" value="1"/>
</dbReference>
<evidence type="ECO:0000313" key="4">
    <source>
        <dbReference type="Proteomes" id="UP000595917"/>
    </source>
</evidence>
<dbReference type="Pfam" id="PF13416">
    <property type="entry name" value="SBP_bac_8"/>
    <property type="match status" value="1"/>
</dbReference>
<dbReference type="RefSeq" id="WP_215628339.1">
    <property type="nucleotide sequence ID" value="NZ_CP067089.2"/>
</dbReference>
<evidence type="ECO:0000313" key="3">
    <source>
        <dbReference type="EMBL" id="QQO11030.1"/>
    </source>
</evidence>
<dbReference type="InterPro" id="IPR006059">
    <property type="entry name" value="SBP"/>
</dbReference>
<dbReference type="Gene3D" id="3.40.190.10">
    <property type="entry name" value="Periplasmic binding protein-like II"/>
    <property type="match status" value="1"/>
</dbReference>
<dbReference type="EMBL" id="CP067089">
    <property type="protein sequence ID" value="QQO11030.1"/>
    <property type="molecule type" value="Genomic_DNA"/>
</dbReference>
<name>A0A7T8BCD8_9SPIR</name>
<accession>A0A7T8BCD8</accession>
<dbReference type="InterPro" id="IPR050490">
    <property type="entry name" value="Bact_solute-bd_prot1"/>
</dbReference>
<evidence type="ECO:0000256" key="1">
    <source>
        <dbReference type="ARBA" id="ARBA00004418"/>
    </source>
</evidence>
<protein>
    <submittedName>
        <fullName evidence="3">Extracellular solute-binding protein</fullName>
    </submittedName>
</protein>
<dbReference type="GO" id="GO:0042597">
    <property type="term" value="C:periplasmic space"/>
    <property type="evidence" value="ECO:0007669"/>
    <property type="project" value="UniProtKB-SubCell"/>
</dbReference>
<evidence type="ECO:0000256" key="2">
    <source>
        <dbReference type="ARBA" id="ARBA00008520"/>
    </source>
</evidence>
<comment type="subcellular location">
    <subcellularLocation>
        <location evidence="1">Periplasm</location>
    </subcellularLocation>
</comment>
<proteinExistence type="inferred from homology"/>
<dbReference type="SUPFAM" id="SSF53850">
    <property type="entry name" value="Periplasmic binding protein-like II"/>
    <property type="match status" value="1"/>
</dbReference>
<gene>
    <name evidence="3" type="ORF">JFL75_08970</name>
</gene>
<dbReference type="PROSITE" id="PS51257">
    <property type="entry name" value="PROKAR_LIPOPROTEIN"/>
    <property type="match status" value="1"/>
</dbReference>
<keyword evidence="4" id="KW-1185">Reference proteome</keyword>